<dbReference type="RefSeq" id="XP_066634513.1">
    <property type="nucleotide sequence ID" value="XM_066774394.1"/>
</dbReference>
<comment type="caution">
    <text evidence="1">The sequence shown here is derived from an EMBL/GenBank/DDBJ whole genome shotgun (WGS) entry which is preliminary data.</text>
</comment>
<gene>
    <name evidence="1" type="ORF">SLS55_002914</name>
</gene>
<evidence type="ECO:0000313" key="2">
    <source>
        <dbReference type="Proteomes" id="UP001430584"/>
    </source>
</evidence>
<dbReference type="PANTHER" id="PTHR34144:SF7">
    <property type="entry name" value="EXPORT PROTEIN (CAP59), PUTATIVE (AFU_ORTHOLOGUE AFUA_7G05020)-RELATED"/>
    <property type="match status" value="1"/>
</dbReference>
<dbReference type="PANTHER" id="PTHR34144">
    <property type="entry name" value="CHROMOSOME 8, WHOLE GENOME SHOTGUN SEQUENCE"/>
    <property type="match status" value="1"/>
</dbReference>
<keyword evidence="2" id="KW-1185">Reference proteome</keyword>
<reference evidence="1 2" key="1">
    <citation type="submission" date="2024-02" db="EMBL/GenBank/DDBJ databases">
        <title>De novo assembly and annotation of 12 fungi associated with fruit tree decline syndrome in Ontario, Canada.</title>
        <authorList>
            <person name="Sulman M."/>
            <person name="Ellouze W."/>
            <person name="Ilyukhin E."/>
        </authorList>
    </citation>
    <scope>NUCLEOTIDE SEQUENCE [LARGE SCALE GENOMIC DNA]</scope>
    <source>
        <strain evidence="1 2">FDS-637</strain>
    </source>
</reference>
<dbReference type="InterPro" id="IPR021047">
    <property type="entry name" value="Mannosyltransferase_CMT1"/>
</dbReference>
<protein>
    <recommendedName>
        <fullName evidence="3">Polysaccharide export protein</fullName>
    </recommendedName>
</protein>
<dbReference type="Proteomes" id="UP001430584">
    <property type="component" value="Unassembled WGS sequence"/>
</dbReference>
<proteinExistence type="predicted"/>
<name>A0ABR3CLP9_9PEZI</name>
<dbReference type="EMBL" id="JAJVCZ030000003">
    <property type="protein sequence ID" value="KAL0261484.1"/>
    <property type="molecule type" value="Genomic_DNA"/>
</dbReference>
<organism evidence="1 2">
    <name type="scientific">Diplodia seriata</name>
    <dbReference type="NCBI Taxonomy" id="420778"/>
    <lineage>
        <taxon>Eukaryota</taxon>
        <taxon>Fungi</taxon>
        <taxon>Dikarya</taxon>
        <taxon>Ascomycota</taxon>
        <taxon>Pezizomycotina</taxon>
        <taxon>Dothideomycetes</taxon>
        <taxon>Dothideomycetes incertae sedis</taxon>
        <taxon>Botryosphaeriales</taxon>
        <taxon>Botryosphaeriaceae</taxon>
        <taxon>Diplodia</taxon>
    </lineage>
</organism>
<sequence length="432" mass="48450">MLPRRYTRISRLPRTLLFDLLPVLLLFYSLVEVLSVRRALQAVDQTAEHEAETYEKGEKIFISSIHLHDEQLLRTHWNDALLSLVEALGPSNVYVSIYESNSRDDTKGALRDLDAELEHAGVRTTVVLDPSTREQELEGDKHAEGWITTPAGEKEKRRIPYLARLRNRTLKPLEELESKGERFDRVLFLNDVVFNARDILALLRTNAGHYAAACALDFRHAPAFYDTFATRDLDGHAPLSTRFPYFRAASSRHALTHRGHDHSTHSSSSDAEGTGVLADGAVPVASCWNGALAMDAAPFYTKLRRLAFRALPDGLAAAHLEASECCLVHADNPYSPGRGVFVNPGVRVGYTAEAYAAVNPGDGRLWLSAWDIFYGMWENRALRLMAWGLDREEVVVGTRVGLWEKDFRRTEPGAFCAVDEMQVLRNDGWAHV</sequence>
<dbReference type="Pfam" id="PF11735">
    <property type="entry name" value="CAP59_mtransfer"/>
    <property type="match status" value="1"/>
</dbReference>
<accession>A0ABR3CLP9</accession>
<evidence type="ECO:0000313" key="1">
    <source>
        <dbReference type="EMBL" id="KAL0261484.1"/>
    </source>
</evidence>
<evidence type="ECO:0008006" key="3">
    <source>
        <dbReference type="Google" id="ProtNLM"/>
    </source>
</evidence>
<dbReference type="GeneID" id="92006999"/>